<reference evidence="1 2" key="1">
    <citation type="submission" date="2014-04" db="EMBL/GenBank/DDBJ databases">
        <authorList>
            <consortium name="DOE Joint Genome Institute"/>
            <person name="Kuo A."/>
            <person name="Gay G."/>
            <person name="Dore J."/>
            <person name="Kohler A."/>
            <person name="Nagy L.G."/>
            <person name="Floudas D."/>
            <person name="Copeland A."/>
            <person name="Barry K.W."/>
            <person name="Cichocki N."/>
            <person name="Veneault-Fourrey C."/>
            <person name="LaButti K."/>
            <person name="Lindquist E.A."/>
            <person name="Lipzen A."/>
            <person name="Lundell T."/>
            <person name="Morin E."/>
            <person name="Murat C."/>
            <person name="Sun H."/>
            <person name="Tunlid A."/>
            <person name="Henrissat B."/>
            <person name="Grigoriev I.V."/>
            <person name="Hibbett D.S."/>
            <person name="Martin F."/>
            <person name="Nordberg H.P."/>
            <person name="Cantor M.N."/>
            <person name="Hua S.X."/>
        </authorList>
    </citation>
    <scope>NUCLEOTIDE SEQUENCE [LARGE SCALE GENOMIC DNA]</scope>
    <source>
        <strain evidence="2">h7</strain>
    </source>
</reference>
<accession>A0A0C3BW55</accession>
<proteinExistence type="predicted"/>
<reference evidence="2" key="2">
    <citation type="submission" date="2015-01" db="EMBL/GenBank/DDBJ databases">
        <title>Evolutionary Origins and Diversification of the Mycorrhizal Mutualists.</title>
        <authorList>
            <consortium name="DOE Joint Genome Institute"/>
            <consortium name="Mycorrhizal Genomics Consortium"/>
            <person name="Kohler A."/>
            <person name="Kuo A."/>
            <person name="Nagy L.G."/>
            <person name="Floudas D."/>
            <person name="Copeland A."/>
            <person name="Barry K.W."/>
            <person name="Cichocki N."/>
            <person name="Veneault-Fourrey C."/>
            <person name="LaButti K."/>
            <person name="Lindquist E.A."/>
            <person name="Lipzen A."/>
            <person name="Lundell T."/>
            <person name="Morin E."/>
            <person name="Murat C."/>
            <person name="Riley R."/>
            <person name="Ohm R."/>
            <person name="Sun H."/>
            <person name="Tunlid A."/>
            <person name="Henrissat B."/>
            <person name="Grigoriev I.V."/>
            <person name="Hibbett D.S."/>
            <person name="Martin F."/>
        </authorList>
    </citation>
    <scope>NUCLEOTIDE SEQUENCE [LARGE SCALE GENOMIC DNA]</scope>
    <source>
        <strain evidence="2">h7</strain>
    </source>
</reference>
<dbReference type="Proteomes" id="UP000053424">
    <property type="component" value="Unassembled WGS sequence"/>
</dbReference>
<organism evidence="1 2">
    <name type="scientific">Hebeloma cylindrosporum</name>
    <dbReference type="NCBI Taxonomy" id="76867"/>
    <lineage>
        <taxon>Eukaryota</taxon>
        <taxon>Fungi</taxon>
        <taxon>Dikarya</taxon>
        <taxon>Basidiomycota</taxon>
        <taxon>Agaricomycotina</taxon>
        <taxon>Agaricomycetes</taxon>
        <taxon>Agaricomycetidae</taxon>
        <taxon>Agaricales</taxon>
        <taxon>Agaricineae</taxon>
        <taxon>Hymenogastraceae</taxon>
        <taxon>Hebeloma</taxon>
    </lineage>
</organism>
<dbReference type="EMBL" id="KN831817">
    <property type="protein sequence ID" value="KIM35616.1"/>
    <property type="molecule type" value="Genomic_DNA"/>
</dbReference>
<keyword evidence="2" id="KW-1185">Reference proteome</keyword>
<sequence length="57" mass="6333">MKQRCDASHLSTAQALDGLQKTNAVELLELEAQQAQAKFTLDQSVSSQLRQMRCLQA</sequence>
<dbReference type="HOGENOM" id="CLU_2996718_0_0_1"/>
<protein>
    <submittedName>
        <fullName evidence="1">Uncharacterized protein</fullName>
    </submittedName>
</protein>
<dbReference type="AlphaFoldDB" id="A0A0C3BW55"/>
<evidence type="ECO:0000313" key="1">
    <source>
        <dbReference type="EMBL" id="KIM35616.1"/>
    </source>
</evidence>
<name>A0A0C3BW55_HEBCY</name>
<evidence type="ECO:0000313" key="2">
    <source>
        <dbReference type="Proteomes" id="UP000053424"/>
    </source>
</evidence>
<gene>
    <name evidence="1" type="ORF">M413DRAFT_449661</name>
</gene>